<dbReference type="InterPro" id="IPR017853">
    <property type="entry name" value="GH"/>
</dbReference>
<feature type="domain" description="Beta-glucuronidase C-terminal" evidence="3">
    <location>
        <begin position="455"/>
        <end position="565"/>
    </location>
</feature>
<dbReference type="PANTHER" id="PTHR36183:SF2">
    <property type="entry name" value="BETA-GLUCURONIDASE C-TERMINAL DOMAIN-CONTAINING PROTEIN"/>
    <property type="match status" value="1"/>
</dbReference>
<evidence type="ECO:0000259" key="3">
    <source>
        <dbReference type="Pfam" id="PF16862"/>
    </source>
</evidence>
<name>A0A0C9SYI3_PLICR</name>
<dbReference type="HOGENOM" id="CLU_023945_0_0_1"/>
<gene>
    <name evidence="4" type="ORF">PLICRDRAFT_116343</name>
</gene>
<keyword evidence="2" id="KW-0732">Signal</keyword>
<dbReference type="EMBL" id="KN832568">
    <property type="protein sequence ID" value="KII85080.1"/>
    <property type="molecule type" value="Genomic_DNA"/>
</dbReference>
<reference evidence="4 5" key="1">
    <citation type="submission" date="2014-06" db="EMBL/GenBank/DDBJ databases">
        <title>Evolutionary Origins and Diversification of the Mycorrhizal Mutualists.</title>
        <authorList>
            <consortium name="DOE Joint Genome Institute"/>
            <consortium name="Mycorrhizal Genomics Consortium"/>
            <person name="Kohler A."/>
            <person name="Kuo A."/>
            <person name="Nagy L.G."/>
            <person name="Floudas D."/>
            <person name="Copeland A."/>
            <person name="Barry K.W."/>
            <person name="Cichocki N."/>
            <person name="Veneault-Fourrey C."/>
            <person name="LaButti K."/>
            <person name="Lindquist E.A."/>
            <person name="Lipzen A."/>
            <person name="Lundell T."/>
            <person name="Morin E."/>
            <person name="Murat C."/>
            <person name="Riley R."/>
            <person name="Ohm R."/>
            <person name="Sun H."/>
            <person name="Tunlid A."/>
            <person name="Henrissat B."/>
            <person name="Grigoriev I.V."/>
            <person name="Hibbett D.S."/>
            <person name="Martin F."/>
        </authorList>
    </citation>
    <scope>NUCLEOTIDE SEQUENCE [LARGE SCALE GENOMIC DNA]</scope>
    <source>
        <strain evidence="4 5">FD-325 SS-3</strain>
    </source>
</reference>
<dbReference type="PANTHER" id="PTHR36183">
    <property type="entry name" value="BETA-GLUCURONIDASE"/>
    <property type="match status" value="1"/>
</dbReference>
<dbReference type="Pfam" id="PF16862">
    <property type="entry name" value="Glyco_hydro_79C"/>
    <property type="match status" value="1"/>
</dbReference>
<keyword evidence="5" id="KW-1185">Reference proteome</keyword>
<accession>A0A0C9SYI3</accession>
<keyword evidence="1" id="KW-0812">Transmembrane</keyword>
<keyword evidence="4" id="KW-0378">Hydrolase</keyword>
<keyword evidence="1" id="KW-0472">Membrane</keyword>
<keyword evidence="1" id="KW-1133">Transmembrane helix</keyword>
<dbReference type="InterPro" id="IPR031728">
    <property type="entry name" value="GlcAase_C"/>
</dbReference>
<organism evidence="4 5">
    <name type="scientific">Plicaturopsis crispa FD-325 SS-3</name>
    <dbReference type="NCBI Taxonomy" id="944288"/>
    <lineage>
        <taxon>Eukaryota</taxon>
        <taxon>Fungi</taxon>
        <taxon>Dikarya</taxon>
        <taxon>Basidiomycota</taxon>
        <taxon>Agaricomycotina</taxon>
        <taxon>Agaricomycetes</taxon>
        <taxon>Agaricomycetidae</taxon>
        <taxon>Amylocorticiales</taxon>
        <taxon>Amylocorticiaceae</taxon>
        <taxon>Plicatura</taxon>
        <taxon>Plicaturopsis crispa</taxon>
    </lineage>
</organism>
<dbReference type="Proteomes" id="UP000053263">
    <property type="component" value="Unassembled WGS sequence"/>
</dbReference>
<dbReference type="GO" id="GO:0016787">
    <property type="term" value="F:hydrolase activity"/>
    <property type="evidence" value="ECO:0007669"/>
    <property type="project" value="UniProtKB-KW"/>
</dbReference>
<dbReference type="Gene3D" id="3.20.20.80">
    <property type="entry name" value="Glycosidases"/>
    <property type="match status" value="1"/>
</dbReference>
<proteinExistence type="predicted"/>
<dbReference type="AlphaFoldDB" id="A0A0C9SYI3"/>
<feature type="chain" id="PRO_5002203915" evidence="2">
    <location>
        <begin position="17"/>
        <end position="653"/>
    </location>
</feature>
<dbReference type="OrthoDB" id="2796951at2759"/>
<protein>
    <submittedName>
        <fullName evidence="4">Glycoside hydrolase family 79 protein</fullName>
    </submittedName>
</protein>
<evidence type="ECO:0000313" key="4">
    <source>
        <dbReference type="EMBL" id="KII85080.1"/>
    </source>
</evidence>
<feature type="signal peptide" evidence="2">
    <location>
        <begin position="1"/>
        <end position="16"/>
    </location>
</feature>
<dbReference type="SUPFAM" id="SSF51445">
    <property type="entry name" value="(Trans)glycosidases"/>
    <property type="match status" value="1"/>
</dbReference>
<feature type="transmembrane region" description="Helical" evidence="1">
    <location>
        <begin position="625"/>
        <end position="647"/>
    </location>
</feature>
<evidence type="ECO:0000256" key="2">
    <source>
        <dbReference type="SAM" id="SignalP"/>
    </source>
</evidence>
<dbReference type="InterPro" id="IPR052974">
    <property type="entry name" value="GH79_Enzymes"/>
</dbReference>
<sequence length="653" mass="68283">MLILSVVLALLTAVRGSVTVYGVTPTTAAASANYTGSAAYDTTVLNAPEVPSPAPATQFTLALNTASSSVNGLSIAQSGTFLGFSVEFSVINQVLGINSSFLQVPFLNLMASLKQRAGAVYIRVGGNSQETATLVASLASGKMIEKDNVDTSNPTETPTLDFTPEVLYMLANISALVNAKWYLGIPLNDSSNLRLGIAEVGESVLGDNLLGFQVGNEPDLYADHGHRPSTYSPYDYFGEFGVVVAALNADNGVPTRPVSNLIGPSVATGDWTPEMVWNTGFVSSYSSSLGALAVEHYPDNNCAAQFNTGGAVIDPQTVFSNYLNHTSGKNIISPYLNSSAFALANGKPFLMFETNTASCGGFPGVSDSFGSALWMADYALQMAYSNFSGALLHVGGQDDYYNPFTPPPTNQSSYHQWTIGPIFYATLVVAEAFGTSGKSQIIDLGANSDSIYTPAYAIYENGVPARVALFNYITDATGANDMTVTISIGGSGLGESNGTPSQVQVKYLAAPSVAEKYNITWAGQTYGDNFESDGRLQGSESIQTISCDTNANTCQIPVPAPGLALVFLSSDALSEVSPSTTQTFATTSVTKTANTATVPASVLATSNGHSGSTWRLSSTSKESSGVSAMMMPSMGVLGALVFGTIILGRTMYC</sequence>
<evidence type="ECO:0000256" key="1">
    <source>
        <dbReference type="SAM" id="Phobius"/>
    </source>
</evidence>
<evidence type="ECO:0000313" key="5">
    <source>
        <dbReference type="Proteomes" id="UP000053263"/>
    </source>
</evidence>